<organism evidence="2 3">
    <name type="scientific">Amycolatopsis silviterrae</name>
    <dbReference type="NCBI Taxonomy" id="1656914"/>
    <lineage>
        <taxon>Bacteria</taxon>
        <taxon>Bacillati</taxon>
        <taxon>Actinomycetota</taxon>
        <taxon>Actinomycetes</taxon>
        <taxon>Pseudonocardiales</taxon>
        <taxon>Pseudonocardiaceae</taxon>
        <taxon>Amycolatopsis</taxon>
    </lineage>
</organism>
<comment type="caution">
    <text evidence="2">The sequence shown here is derived from an EMBL/GenBank/DDBJ whole genome shotgun (WGS) entry which is preliminary data.</text>
</comment>
<dbReference type="PANTHER" id="PTHR42951:SF4">
    <property type="entry name" value="ACYL-COENZYME A THIOESTERASE MBLAC2"/>
    <property type="match status" value="1"/>
</dbReference>
<dbReference type="InterPro" id="IPR036866">
    <property type="entry name" value="RibonucZ/Hydroxyglut_hydro"/>
</dbReference>
<keyword evidence="3" id="KW-1185">Reference proteome</keyword>
<dbReference type="Proteomes" id="UP001597483">
    <property type="component" value="Unassembled WGS sequence"/>
</dbReference>
<dbReference type="EMBL" id="JBHUKS010000003">
    <property type="protein sequence ID" value="MFD2466203.1"/>
    <property type="molecule type" value="Genomic_DNA"/>
</dbReference>
<dbReference type="InterPro" id="IPR001279">
    <property type="entry name" value="Metallo-B-lactamas"/>
</dbReference>
<evidence type="ECO:0000259" key="1">
    <source>
        <dbReference type="SMART" id="SM00849"/>
    </source>
</evidence>
<proteinExistence type="predicted"/>
<dbReference type="InterPro" id="IPR050855">
    <property type="entry name" value="NDM-1-like"/>
</dbReference>
<protein>
    <submittedName>
        <fullName evidence="2">MBL fold metallo-hydrolase</fullName>
    </submittedName>
</protein>
<dbReference type="Pfam" id="PF00753">
    <property type="entry name" value="Lactamase_B"/>
    <property type="match status" value="1"/>
</dbReference>
<accession>A0ABW5GZ42</accession>
<evidence type="ECO:0000313" key="2">
    <source>
        <dbReference type="EMBL" id="MFD2466203.1"/>
    </source>
</evidence>
<evidence type="ECO:0000313" key="3">
    <source>
        <dbReference type="Proteomes" id="UP001597483"/>
    </source>
</evidence>
<gene>
    <name evidence="2" type="ORF">ACFSVL_02285</name>
</gene>
<dbReference type="SMART" id="SM00849">
    <property type="entry name" value="Lactamase_B"/>
    <property type="match status" value="1"/>
</dbReference>
<dbReference type="CDD" id="cd16282">
    <property type="entry name" value="metallo-hydrolase-like_MBL-fold"/>
    <property type="match status" value="1"/>
</dbReference>
<name>A0ABW5GZ42_9PSEU</name>
<feature type="domain" description="Metallo-beta-lactamase" evidence="1">
    <location>
        <begin position="35"/>
        <end position="230"/>
    </location>
</feature>
<dbReference type="Gene3D" id="3.60.15.10">
    <property type="entry name" value="Ribonuclease Z/Hydroxyacylglutathione hydrolase-like"/>
    <property type="match status" value="1"/>
</dbReference>
<dbReference type="SUPFAM" id="SSF56281">
    <property type="entry name" value="Metallo-hydrolase/oxidoreductase"/>
    <property type="match status" value="1"/>
</dbReference>
<dbReference type="PANTHER" id="PTHR42951">
    <property type="entry name" value="METALLO-BETA-LACTAMASE DOMAIN-CONTAINING"/>
    <property type="match status" value="1"/>
</dbReference>
<reference evidence="3" key="1">
    <citation type="journal article" date="2019" name="Int. J. Syst. Evol. Microbiol.">
        <title>The Global Catalogue of Microorganisms (GCM) 10K type strain sequencing project: providing services to taxonomists for standard genome sequencing and annotation.</title>
        <authorList>
            <consortium name="The Broad Institute Genomics Platform"/>
            <consortium name="The Broad Institute Genome Sequencing Center for Infectious Disease"/>
            <person name="Wu L."/>
            <person name="Ma J."/>
        </authorList>
    </citation>
    <scope>NUCLEOTIDE SEQUENCE [LARGE SCALE GENOMIC DNA]</scope>
    <source>
        <strain evidence="3">CGMCC 4.7641</strain>
    </source>
</reference>
<sequence>MSFPRTPKDVPYTKGHHRLTEHCSTWLVPDGTWGWSNAGLIAGHRQSLLVDTLFDVPMTREMLTGLQETTVDSPIKTVVNTHANGDHWFGNELVADASIIASEATAEEMRTNGPDLMRGVLHQEGPLGRFAQHILSPFDFDSITATPATRTFAEQEKLDIGGVAVEVRCLGPAHTEGDSVVLVPDEGVLYAGDLLFIGGTPITWAGPVSNWIAACDAMLAMDAEFVVPGHGPVTDADGIRAVREYLEFVQAEAADRHRRGMTSEEAMRDISLGRFADLDERGRLAQNVLAVYYELDPEMERVDTREVFRRIAELEGFA</sequence>
<dbReference type="RefSeq" id="WP_378299915.1">
    <property type="nucleotide sequence ID" value="NZ_JBHUKS010000003.1"/>
</dbReference>